<dbReference type="InterPro" id="IPR015366">
    <property type="entry name" value="S53_propep"/>
</dbReference>
<dbReference type="CDD" id="cd11377">
    <property type="entry name" value="Pro-peptidase_S53"/>
    <property type="match status" value="1"/>
</dbReference>
<dbReference type="PROSITE" id="PS51695">
    <property type="entry name" value="SEDOLISIN"/>
    <property type="match status" value="1"/>
</dbReference>
<dbReference type="SUPFAM" id="SSF54897">
    <property type="entry name" value="Protease propeptides/inhibitors"/>
    <property type="match status" value="1"/>
</dbReference>
<evidence type="ECO:0000256" key="6">
    <source>
        <dbReference type="ARBA" id="ARBA00022837"/>
    </source>
</evidence>
<keyword evidence="2 8" id="KW-0645">Protease</keyword>
<evidence type="ECO:0000256" key="5">
    <source>
        <dbReference type="ARBA" id="ARBA00022825"/>
    </source>
</evidence>
<comment type="caution">
    <text evidence="10">The sequence shown here is derived from an EMBL/GenBank/DDBJ whole genome shotgun (WGS) entry which is preliminary data.</text>
</comment>
<dbReference type="CDD" id="cd04056">
    <property type="entry name" value="Peptidases_S53"/>
    <property type="match status" value="1"/>
</dbReference>
<comment type="subcellular location">
    <subcellularLocation>
        <location evidence="1">Secreted</location>
        <location evidence="1">Extracellular space</location>
    </subcellularLocation>
</comment>
<dbReference type="InterPro" id="IPR050819">
    <property type="entry name" value="Tripeptidyl-peptidase_I"/>
</dbReference>
<feature type="active site" description="Charge relay system" evidence="8">
    <location>
        <position position="484"/>
    </location>
</feature>
<keyword evidence="7" id="KW-0865">Zymogen</keyword>
<dbReference type="PANTHER" id="PTHR14218:SF15">
    <property type="entry name" value="TRIPEPTIDYL-PEPTIDASE 1"/>
    <property type="match status" value="1"/>
</dbReference>
<evidence type="ECO:0000256" key="8">
    <source>
        <dbReference type="PROSITE-ProRule" id="PRU01032"/>
    </source>
</evidence>
<gene>
    <name evidence="10" type="ORF">MAM_07225</name>
</gene>
<proteinExistence type="predicted"/>
<keyword evidence="6 8" id="KW-0106">Calcium</keyword>
<feature type="binding site" evidence="8">
    <location>
        <position position="527"/>
    </location>
    <ligand>
        <name>Ca(2+)</name>
        <dbReference type="ChEBI" id="CHEBI:29108"/>
    </ligand>
</feature>
<organism evidence="10 11">
    <name type="scientific">Metarhizium album (strain ARSEF 1941)</name>
    <dbReference type="NCBI Taxonomy" id="1081103"/>
    <lineage>
        <taxon>Eukaryota</taxon>
        <taxon>Fungi</taxon>
        <taxon>Dikarya</taxon>
        <taxon>Ascomycota</taxon>
        <taxon>Pezizomycotina</taxon>
        <taxon>Sordariomycetes</taxon>
        <taxon>Hypocreomycetidae</taxon>
        <taxon>Hypocreales</taxon>
        <taxon>Clavicipitaceae</taxon>
        <taxon>Metarhizium</taxon>
    </lineage>
</organism>
<evidence type="ECO:0000313" key="11">
    <source>
        <dbReference type="Proteomes" id="UP000030816"/>
    </source>
</evidence>
<protein>
    <submittedName>
        <fullName evidence="10">Family S53 protease-like protein</fullName>
    </submittedName>
</protein>
<dbReference type="RefSeq" id="XP_040676064.1">
    <property type="nucleotide sequence ID" value="XM_040826023.1"/>
</dbReference>
<dbReference type="GO" id="GO:0046872">
    <property type="term" value="F:metal ion binding"/>
    <property type="evidence" value="ECO:0007669"/>
    <property type="project" value="UniProtKB-UniRule"/>
</dbReference>
<dbReference type="EMBL" id="AZHE01000028">
    <property type="protein sequence ID" value="KHN94998.1"/>
    <property type="molecule type" value="Genomic_DNA"/>
</dbReference>
<dbReference type="Proteomes" id="UP000030816">
    <property type="component" value="Unassembled WGS sequence"/>
</dbReference>
<evidence type="ECO:0000256" key="1">
    <source>
        <dbReference type="ARBA" id="ARBA00004239"/>
    </source>
</evidence>
<dbReference type="GO" id="GO:0004252">
    <property type="term" value="F:serine-type endopeptidase activity"/>
    <property type="evidence" value="ECO:0007669"/>
    <property type="project" value="UniProtKB-UniRule"/>
</dbReference>
<comment type="cofactor">
    <cofactor evidence="8">
        <name>Ca(2+)</name>
        <dbReference type="ChEBI" id="CHEBI:29108"/>
    </cofactor>
    <text evidence="8">Binds 1 Ca(2+) ion per subunit.</text>
</comment>
<keyword evidence="4 8" id="KW-0378">Hydrolase</keyword>
<feature type="active site" description="Charge relay system" evidence="8">
    <location>
        <position position="286"/>
    </location>
</feature>
<dbReference type="SMART" id="SM00944">
    <property type="entry name" value="Pro-kuma_activ"/>
    <property type="match status" value="1"/>
</dbReference>
<dbReference type="InterPro" id="IPR030400">
    <property type="entry name" value="Sedolisin_dom"/>
</dbReference>
<keyword evidence="3 8" id="KW-0479">Metal-binding</keyword>
<dbReference type="PANTHER" id="PTHR14218">
    <property type="entry name" value="PROTEASE S8 TRIPEPTIDYL PEPTIDASE I CLN2"/>
    <property type="match status" value="1"/>
</dbReference>
<dbReference type="AlphaFoldDB" id="A0A0B2WM24"/>
<dbReference type="GO" id="GO:0006508">
    <property type="term" value="P:proteolysis"/>
    <property type="evidence" value="ECO:0007669"/>
    <property type="project" value="UniProtKB-KW"/>
</dbReference>
<keyword evidence="11" id="KW-1185">Reference proteome</keyword>
<feature type="active site" description="Charge relay system" evidence="8">
    <location>
        <position position="290"/>
    </location>
</feature>
<dbReference type="HOGENOM" id="CLU_013783_3_0_1"/>
<feature type="binding site" evidence="8">
    <location>
        <position position="526"/>
    </location>
    <ligand>
        <name>Ca(2+)</name>
        <dbReference type="ChEBI" id="CHEBI:29108"/>
    </ligand>
</feature>
<accession>A0A0B2WM24</accession>
<dbReference type="InterPro" id="IPR036852">
    <property type="entry name" value="Peptidase_S8/S53_dom_sf"/>
</dbReference>
<name>A0A0B2WM24_METAS</name>
<dbReference type="Gene3D" id="3.40.50.200">
    <property type="entry name" value="Peptidase S8/S53 domain"/>
    <property type="match status" value="1"/>
</dbReference>
<evidence type="ECO:0000259" key="9">
    <source>
        <dbReference type="PROSITE" id="PS51695"/>
    </source>
</evidence>
<evidence type="ECO:0000256" key="2">
    <source>
        <dbReference type="ARBA" id="ARBA00022670"/>
    </source>
</evidence>
<feature type="domain" description="Peptidase S53" evidence="9">
    <location>
        <begin position="215"/>
        <end position="565"/>
    </location>
</feature>
<evidence type="ECO:0000256" key="3">
    <source>
        <dbReference type="ARBA" id="ARBA00022723"/>
    </source>
</evidence>
<dbReference type="Pfam" id="PF09286">
    <property type="entry name" value="Pro-kuma_activ"/>
    <property type="match status" value="1"/>
</dbReference>
<sequence length="565" mass="60444">MVLPSYTLAVASIAAGFAEAGPLSLGASADFGPSSLFEKINVPSQWKLSGIPNPDTMMKMQIGLKQKDMAGLRKKLMDISNPKSANYGNWLLKDELETFTSPSEESVKSVKTWLTSFDIEDDAISRPTPDWLEVNVPISPAEGMLRSKYGMYINDAAGRSIVRTTEYSIPVGLHRHIDTFQPTTGFNRNGGARLSKEIQADPAKRKRQNGCSSGHITPSCIRSYYNVDHTSQGRASLAVTGFIEYSVSHDDAAQYLSSYQPSAEGANFQDVSISGFTNNPNNATVEGNLDTQIALSLGYPNTVAYLAVGPVSGQVWREPFADELINFGNYLNSVSDPPTSVSTSYGAEEQALSSNYLDRICNEFMKAGSRGISIFFASGDFGVGGNGQQNCNSGFYALFPASCPYVTSVGATQFSNGDEVAAAFRATARQESADTAAYAQDHLDSSYDGYYNPNGRGYPDVALVGESYDIVLNGRVDSGAYGTSASSPAWAALVSLINDQRIGQGKAPLGFLNPLLYSSGRSALRDITDGNNRGCGTDGFPAAQGWDPVTGLGTLDFSKLTRALP</sequence>
<feature type="binding site" evidence="8">
    <location>
        <position position="547"/>
    </location>
    <ligand>
        <name>Ca(2+)</name>
        <dbReference type="ChEBI" id="CHEBI:29108"/>
    </ligand>
</feature>
<dbReference type="SUPFAM" id="SSF52743">
    <property type="entry name" value="Subtilisin-like"/>
    <property type="match status" value="1"/>
</dbReference>
<feature type="binding site" evidence="8">
    <location>
        <position position="545"/>
    </location>
    <ligand>
        <name>Ca(2+)</name>
        <dbReference type="ChEBI" id="CHEBI:29108"/>
    </ligand>
</feature>
<dbReference type="GO" id="GO:0008240">
    <property type="term" value="F:tripeptidyl-peptidase activity"/>
    <property type="evidence" value="ECO:0007669"/>
    <property type="project" value="TreeGrafter"/>
</dbReference>
<dbReference type="OrthoDB" id="409122at2759"/>
<dbReference type="STRING" id="1081103.A0A0B2WM24"/>
<evidence type="ECO:0000256" key="4">
    <source>
        <dbReference type="ARBA" id="ARBA00022801"/>
    </source>
</evidence>
<keyword evidence="5 8" id="KW-0720">Serine protease</keyword>
<reference evidence="10 11" key="1">
    <citation type="journal article" date="2014" name="Proc. Natl. Acad. Sci. U.S.A.">
        <title>Trajectory and genomic determinants of fungal-pathogen speciation and host adaptation.</title>
        <authorList>
            <person name="Hu X."/>
            <person name="Xiao G."/>
            <person name="Zheng P."/>
            <person name="Shang Y."/>
            <person name="Su Y."/>
            <person name="Zhang X."/>
            <person name="Liu X."/>
            <person name="Zhan S."/>
            <person name="St Leger R.J."/>
            <person name="Wang C."/>
        </authorList>
    </citation>
    <scope>NUCLEOTIDE SEQUENCE [LARGE SCALE GENOMIC DNA]</scope>
    <source>
        <strain evidence="10 11">ARSEF 1941</strain>
    </source>
</reference>
<dbReference type="GO" id="GO:0005576">
    <property type="term" value="C:extracellular region"/>
    <property type="evidence" value="ECO:0007669"/>
    <property type="project" value="UniProtKB-SubCell"/>
</dbReference>
<dbReference type="GeneID" id="63741680"/>
<evidence type="ECO:0000256" key="7">
    <source>
        <dbReference type="ARBA" id="ARBA00023145"/>
    </source>
</evidence>
<evidence type="ECO:0000313" key="10">
    <source>
        <dbReference type="EMBL" id="KHN94998.1"/>
    </source>
</evidence>